<feature type="domain" description="DUF834" evidence="2">
    <location>
        <begin position="7"/>
        <end position="53"/>
    </location>
</feature>
<reference evidence="4" key="2">
    <citation type="submission" date="2013-12" db="EMBL/GenBank/DDBJ databases">
        <authorList>
            <person name="Yu Y."/>
            <person name="Lee S."/>
            <person name="de Baynast K."/>
            <person name="Wissotski M."/>
            <person name="Liu L."/>
            <person name="Talag J."/>
            <person name="Goicoechea J."/>
            <person name="Angelova A."/>
            <person name="Jetty R."/>
            <person name="Kudrna D."/>
            <person name="Golser W."/>
            <person name="Rivera L."/>
            <person name="Zhang J."/>
            <person name="Wing R."/>
        </authorList>
    </citation>
    <scope>NUCLEOTIDE SEQUENCE</scope>
</reference>
<name>A0A0D9VYW3_9ORYZ</name>
<feature type="region of interest" description="Disordered" evidence="1">
    <location>
        <begin position="43"/>
        <end position="65"/>
    </location>
</feature>
<dbReference type="EnsemblPlants" id="LPERR03G28370.1">
    <property type="protein sequence ID" value="LPERR03G28370.1"/>
    <property type="gene ID" value="LPERR03G28370"/>
</dbReference>
<evidence type="ECO:0000313" key="4">
    <source>
        <dbReference type="Proteomes" id="UP000032180"/>
    </source>
</evidence>
<keyword evidence="4" id="KW-1185">Reference proteome</keyword>
<organism evidence="3 4">
    <name type="scientific">Leersia perrieri</name>
    <dbReference type="NCBI Taxonomy" id="77586"/>
    <lineage>
        <taxon>Eukaryota</taxon>
        <taxon>Viridiplantae</taxon>
        <taxon>Streptophyta</taxon>
        <taxon>Embryophyta</taxon>
        <taxon>Tracheophyta</taxon>
        <taxon>Spermatophyta</taxon>
        <taxon>Magnoliopsida</taxon>
        <taxon>Liliopsida</taxon>
        <taxon>Poales</taxon>
        <taxon>Poaceae</taxon>
        <taxon>BOP clade</taxon>
        <taxon>Oryzoideae</taxon>
        <taxon>Oryzeae</taxon>
        <taxon>Oryzinae</taxon>
        <taxon>Leersia</taxon>
    </lineage>
</organism>
<accession>A0A0D9VYW3</accession>
<evidence type="ECO:0000256" key="1">
    <source>
        <dbReference type="SAM" id="MobiDB-lite"/>
    </source>
</evidence>
<dbReference type="Gramene" id="LPERR03G28370.1">
    <property type="protein sequence ID" value="LPERR03G28370.1"/>
    <property type="gene ID" value="LPERR03G28370"/>
</dbReference>
<evidence type="ECO:0000313" key="3">
    <source>
        <dbReference type="EnsemblPlants" id="LPERR03G28370.1"/>
    </source>
</evidence>
<proteinExistence type="predicted"/>
<dbReference type="AlphaFoldDB" id="A0A0D9VYW3"/>
<dbReference type="HOGENOM" id="CLU_2852902_0_0_1"/>
<evidence type="ECO:0000259" key="2">
    <source>
        <dbReference type="Pfam" id="PF05754"/>
    </source>
</evidence>
<dbReference type="Pfam" id="PF05754">
    <property type="entry name" value="DUF834"/>
    <property type="match status" value="1"/>
</dbReference>
<reference evidence="3" key="3">
    <citation type="submission" date="2015-04" db="UniProtKB">
        <authorList>
            <consortium name="EnsemblPlants"/>
        </authorList>
    </citation>
    <scope>IDENTIFICATION</scope>
</reference>
<feature type="region of interest" description="Disordered" evidence="1">
    <location>
        <begin position="1"/>
        <end position="26"/>
    </location>
</feature>
<sequence>MAGGELRKPAKVAPRGGGVPASSGGVDLRDDVLLLLAVPAVSTENGGDVRGDGGAPPESAAAVDG</sequence>
<protein>
    <recommendedName>
        <fullName evidence="2">DUF834 domain-containing protein</fullName>
    </recommendedName>
</protein>
<dbReference type="InterPro" id="IPR008552">
    <property type="entry name" value="DUF834"/>
</dbReference>
<reference evidence="3 4" key="1">
    <citation type="submission" date="2012-08" db="EMBL/GenBank/DDBJ databases">
        <title>Oryza genome evolution.</title>
        <authorList>
            <person name="Wing R.A."/>
        </authorList>
    </citation>
    <scope>NUCLEOTIDE SEQUENCE</scope>
</reference>
<dbReference type="Proteomes" id="UP000032180">
    <property type="component" value="Chromosome 3"/>
</dbReference>